<keyword evidence="2" id="KW-0378">Hydrolase</keyword>
<feature type="compositionally biased region" description="Basic and acidic residues" evidence="4">
    <location>
        <begin position="513"/>
        <end position="526"/>
    </location>
</feature>
<dbReference type="AlphaFoldDB" id="A0A5B8RF94"/>
<dbReference type="SUPFAM" id="SSF52540">
    <property type="entry name" value="P-loop containing nucleoside triphosphate hydrolases"/>
    <property type="match status" value="1"/>
</dbReference>
<organism evidence="6">
    <name type="scientific">uncultured organism</name>
    <dbReference type="NCBI Taxonomy" id="155900"/>
    <lineage>
        <taxon>unclassified sequences</taxon>
        <taxon>environmental samples</taxon>
    </lineage>
</organism>
<reference evidence="6" key="1">
    <citation type="submission" date="2019-06" db="EMBL/GenBank/DDBJ databases">
        <authorList>
            <person name="Murdoch R.W."/>
            <person name="Fathepure B."/>
        </authorList>
    </citation>
    <scope>NUCLEOTIDE SEQUENCE</scope>
</reference>
<dbReference type="Pfam" id="PF08706">
    <property type="entry name" value="D5_N"/>
    <property type="match status" value="1"/>
</dbReference>
<keyword evidence="1" id="KW-0547">Nucleotide-binding</keyword>
<name>A0A5B8RF94_9ZZZZ</name>
<evidence type="ECO:0000256" key="1">
    <source>
        <dbReference type="ARBA" id="ARBA00022741"/>
    </source>
</evidence>
<dbReference type="PANTHER" id="PTHR35372">
    <property type="entry name" value="ATP BINDING PROTEIN-RELATED"/>
    <property type="match status" value="1"/>
</dbReference>
<feature type="compositionally biased region" description="Polar residues" evidence="4">
    <location>
        <begin position="17"/>
        <end position="26"/>
    </location>
</feature>
<feature type="compositionally biased region" description="Basic and acidic residues" evidence="4">
    <location>
        <begin position="482"/>
        <end position="492"/>
    </location>
</feature>
<dbReference type="Gene3D" id="1.10.10.10">
    <property type="entry name" value="Winged helix-like DNA-binding domain superfamily/Winged helix DNA-binding domain"/>
    <property type="match status" value="1"/>
</dbReference>
<evidence type="ECO:0000256" key="2">
    <source>
        <dbReference type="ARBA" id="ARBA00022801"/>
    </source>
</evidence>
<gene>
    <name evidence="6" type="ORF">KBTEX_01688</name>
</gene>
<dbReference type="InterPro" id="IPR014818">
    <property type="entry name" value="Phage/plasmid_primase_P4_C"/>
</dbReference>
<evidence type="ECO:0000256" key="4">
    <source>
        <dbReference type="SAM" id="MobiDB-lite"/>
    </source>
</evidence>
<dbReference type="InterPro" id="IPR036390">
    <property type="entry name" value="WH_DNA-bd_sf"/>
</dbReference>
<dbReference type="PANTHER" id="PTHR35372:SF2">
    <property type="entry name" value="SF3 HELICASE DOMAIN-CONTAINING PROTEIN"/>
    <property type="match status" value="1"/>
</dbReference>
<dbReference type="InterPro" id="IPR045455">
    <property type="entry name" value="NrS-1_pol-like_helicase"/>
</dbReference>
<dbReference type="EMBL" id="MN079100">
    <property type="protein sequence ID" value="QEA05367.1"/>
    <property type="molecule type" value="Genomic_DNA"/>
</dbReference>
<evidence type="ECO:0000313" key="6">
    <source>
        <dbReference type="EMBL" id="QEA05367.1"/>
    </source>
</evidence>
<dbReference type="InterPro" id="IPR014015">
    <property type="entry name" value="Helicase_SF3_DNA-vir"/>
</dbReference>
<dbReference type="InterPro" id="IPR006500">
    <property type="entry name" value="Helicase_put_C_phage/plasmid"/>
</dbReference>
<evidence type="ECO:0000259" key="5">
    <source>
        <dbReference type="PROSITE" id="PS51206"/>
    </source>
</evidence>
<keyword evidence="3" id="KW-0067">ATP-binding</keyword>
<dbReference type="SUPFAM" id="SSF46785">
    <property type="entry name" value="Winged helix' DNA-binding domain"/>
    <property type="match status" value="1"/>
</dbReference>
<dbReference type="InterPro" id="IPR036388">
    <property type="entry name" value="WH-like_DNA-bd_sf"/>
</dbReference>
<dbReference type="GO" id="GO:0005524">
    <property type="term" value="F:ATP binding"/>
    <property type="evidence" value="ECO:0007669"/>
    <property type="project" value="UniProtKB-KW"/>
</dbReference>
<protein>
    <recommendedName>
        <fullName evidence="5">SF3 helicase domain-containing protein</fullName>
    </recommendedName>
</protein>
<dbReference type="Pfam" id="PF19263">
    <property type="entry name" value="DUF5906"/>
    <property type="match status" value="1"/>
</dbReference>
<dbReference type="InterPro" id="IPR027417">
    <property type="entry name" value="P-loop_NTPase"/>
</dbReference>
<sequence>MAEDTSDSGRRHLDQLATEQGRSTEPVTAPTIDRTTPPTAVARLLTARHRLVRWQAVTYQYAGGGYRPLSDDATRALAYDFLERHGATARAREVSEVLDAVRAVALLSDELEPPVYMSTGEPPPRGAVVVTNGLLDLTTGTRTEATPDLFTVAALPVAHDPEAECPEWRAFLAALWPEDPEAVEALAEWFGYILSGETDQQKILMLVGPKRSGKGTILRVLTALLGRRNVASPTLGSLAGEFGLQPLIGKLAALVSDARLGGRADQEAIVERLLSISGEDHVSVPRKFLPDYTAQLQARVAIATNELPALHDESGAFASRITPLIMSRSWYGAEDHGLTDRLLVELPGILNWAAEGYRRLRERGRFRVPGSAAEAMQDLQDLGSPIGAFVRDECVVETGAEVQCRELYQEWCDWCGEHGRRQPGTEQSFGRHLKAAVAGVTVTQPRRNGRRVRMYQGIRLATAADHEVARESTYWHASGTRSETHRVPDSDRQNNGLQTGTRWNADSPTHAQGESRKSHNKVDRVPPRANSPRFCARCDGEGCPTCDGTGWA</sequence>
<dbReference type="NCBIfam" id="TIGR01613">
    <property type="entry name" value="primase_Cterm"/>
    <property type="match status" value="1"/>
</dbReference>
<feature type="region of interest" description="Disordered" evidence="4">
    <location>
        <begin position="474"/>
        <end position="534"/>
    </location>
</feature>
<evidence type="ECO:0000256" key="3">
    <source>
        <dbReference type="ARBA" id="ARBA00022840"/>
    </source>
</evidence>
<dbReference type="Gene3D" id="3.40.50.300">
    <property type="entry name" value="P-loop containing nucleotide triphosphate hydrolases"/>
    <property type="match status" value="1"/>
</dbReference>
<proteinExistence type="predicted"/>
<feature type="compositionally biased region" description="Polar residues" evidence="4">
    <location>
        <begin position="493"/>
        <end position="512"/>
    </location>
</feature>
<dbReference type="GO" id="GO:0016787">
    <property type="term" value="F:hydrolase activity"/>
    <property type="evidence" value="ECO:0007669"/>
    <property type="project" value="UniProtKB-KW"/>
</dbReference>
<dbReference type="PROSITE" id="PS51206">
    <property type="entry name" value="SF3_HELICASE_1"/>
    <property type="match status" value="1"/>
</dbReference>
<dbReference type="SMART" id="SM00885">
    <property type="entry name" value="D5_N"/>
    <property type="match status" value="1"/>
</dbReference>
<feature type="domain" description="SF3 helicase" evidence="5">
    <location>
        <begin position="181"/>
        <end position="339"/>
    </location>
</feature>
<dbReference type="InterPro" id="IPR051620">
    <property type="entry name" value="ORF904-like_C"/>
</dbReference>
<accession>A0A5B8RF94</accession>
<feature type="region of interest" description="Disordered" evidence="4">
    <location>
        <begin position="1"/>
        <end position="36"/>
    </location>
</feature>